<dbReference type="AlphaFoldDB" id="A0A5B0NID5"/>
<proteinExistence type="predicted"/>
<dbReference type="Proteomes" id="UP000324748">
    <property type="component" value="Unassembled WGS sequence"/>
</dbReference>
<feature type="signal peptide" evidence="1">
    <location>
        <begin position="1"/>
        <end position="26"/>
    </location>
</feature>
<keyword evidence="1" id="KW-0732">Signal</keyword>
<dbReference type="EMBL" id="VSWC01000093">
    <property type="protein sequence ID" value="KAA1088997.1"/>
    <property type="molecule type" value="Genomic_DNA"/>
</dbReference>
<keyword evidence="3" id="KW-1185">Reference proteome</keyword>
<sequence length="64" mass="7057">MTSSKIPFFLVALCTLGGSQIPLSKGMEVKGLGKYLADNRKIQTFSCYRELFEDSQPTPSPESI</sequence>
<feature type="chain" id="PRO_5022777593" evidence="1">
    <location>
        <begin position="27"/>
        <end position="64"/>
    </location>
</feature>
<comment type="caution">
    <text evidence="2">The sequence shown here is derived from an EMBL/GenBank/DDBJ whole genome shotgun (WGS) entry which is preliminary data.</text>
</comment>
<evidence type="ECO:0000313" key="3">
    <source>
        <dbReference type="Proteomes" id="UP000324748"/>
    </source>
</evidence>
<organism evidence="2 3">
    <name type="scientific">Puccinia graminis f. sp. tritici</name>
    <dbReference type="NCBI Taxonomy" id="56615"/>
    <lineage>
        <taxon>Eukaryota</taxon>
        <taxon>Fungi</taxon>
        <taxon>Dikarya</taxon>
        <taxon>Basidiomycota</taxon>
        <taxon>Pucciniomycotina</taxon>
        <taxon>Pucciniomycetes</taxon>
        <taxon>Pucciniales</taxon>
        <taxon>Pucciniaceae</taxon>
        <taxon>Puccinia</taxon>
    </lineage>
</organism>
<evidence type="ECO:0000313" key="2">
    <source>
        <dbReference type="EMBL" id="KAA1088997.1"/>
    </source>
</evidence>
<gene>
    <name evidence="2" type="ORF">PGT21_003312</name>
</gene>
<evidence type="ECO:0000256" key="1">
    <source>
        <dbReference type="SAM" id="SignalP"/>
    </source>
</evidence>
<accession>A0A5B0NID5</accession>
<reference evidence="2 3" key="1">
    <citation type="submission" date="2019-05" db="EMBL/GenBank/DDBJ databases">
        <title>Emergence of the Ug99 lineage of the wheat stem rust pathogen through somatic hybridization.</title>
        <authorList>
            <person name="Li F."/>
            <person name="Upadhyaya N.M."/>
            <person name="Sperschneider J."/>
            <person name="Matny O."/>
            <person name="Nguyen-Phuc H."/>
            <person name="Mago R."/>
            <person name="Raley C."/>
            <person name="Miller M.E."/>
            <person name="Silverstein K.A.T."/>
            <person name="Henningsen E."/>
            <person name="Hirsch C.D."/>
            <person name="Visser B."/>
            <person name="Pretorius Z.A."/>
            <person name="Steffenson B.J."/>
            <person name="Schwessinger B."/>
            <person name="Dodds P.N."/>
            <person name="Figueroa M."/>
        </authorList>
    </citation>
    <scope>NUCLEOTIDE SEQUENCE [LARGE SCALE GENOMIC DNA]</scope>
    <source>
        <strain evidence="2">21-0</strain>
    </source>
</reference>
<name>A0A5B0NID5_PUCGR</name>
<protein>
    <submittedName>
        <fullName evidence="2">Uncharacterized protein</fullName>
    </submittedName>
</protein>